<evidence type="ECO:0000313" key="2">
    <source>
        <dbReference type="Proteomes" id="UP000011158"/>
    </source>
</evidence>
<evidence type="ECO:0000313" key="1">
    <source>
        <dbReference type="EMBL" id="AGC34830.1"/>
    </source>
</evidence>
<accession>L7TPI6</accession>
<proteinExistence type="predicted"/>
<keyword evidence="2" id="KW-1185">Reference proteome</keyword>
<name>L7TPI6_9CAUD</name>
<dbReference type="EMBL" id="KC295538">
    <property type="protein sequence ID" value="AGC34830.1"/>
    <property type="molecule type" value="Genomic_DNA"/>
</dbReference>
<dbReference type="GeneID" id="24642883"/>
<organism evidence="1 2">
    <name type="scientific">Escherichia phage PBECO4</name>
    <dbReference type="NCBI Taxonomy" id="1273738"/>
    <lineage>
        <taxon>Viruses</taxon>
        <taxon>Duplodnaviria</taxon>
        <taxon>Heunggongvirae</taxon>
        <taxon>Uroviricota</taxon>
        <taxon>Caudoviricetes</taxon>
        <taxon>Asteriusvirus</taxon>
        <taxon>Asteriusvirus PBECO4</taxon>
    </lineage>
</organism>
<dbReference type="KEGG" id="vg:24642883"/>
<dbReference type="RefSeq" id="YP_009150464.1">
    <property type="nucleotide sequence ID" value="NC_027364.1"/>
</dbReference>
<reference evidence="1 2" key="1">
    <citation type="journal article" date="2013" name="Arch. Virol.">
        <title>Genomic analysis of bacteriophage PBECO4 infecting Escherichia coli O157:H7.</title>
        <authorList>
            <person name="Kim M.S."/>
            <person name="Hong S.S."/>
            <person name="Park K."/>
            <person name="Myung H."/>
        </authorList>
    </citation>
    <scope>NUCLEOTIDE SEQUENCE [LARGE SCALE GENOMIC DNA]</scope>
</reference>
<protein>
    <submittedName>
        <fullName evidence="1">Uncharacterized protein</fullName>
    </submittedName>
</protein>
<sequence>MKLYLIVDYNKGYYDYAEESEGYCSSTNVNVRRSSTHEHESITNLKDFIAYRAFEKNFCRSRYSKFEYPLIDVPDELMFQLMLTGVQDYDYIAYNHITKKIYIGTSTHDISMYASCPDDRMKDRNSRNSYSSGSVGLNDSLNENLFFEYEFDNHRGKKDREDYCTEIDSTNGYEEVKEALMPYILDKYYKDFQYCSNFLIRNSIIIGRQSTAFSKYYNDSPVAENENCNILSIPREDMVFMFTSFIEDDELYVKNKHRFMPSKIEVMRSLSADILTNFTEKTEYN</sequence>
<dbReference type="Proteomes" id="UP000011158">
    <property type="component" value="Segment"/>
</dbReference>